<evidence type="ECO:0000256" key="5">
    <source>
        <dbReference type="ARBA" id="ARBA00022490"/>
    </source>
</evidence>
<dbReference type="SUPFAM" id="SSF89550">
    <property type="entry name" value="PHP domain-like"/>
    <property type="match status" value="1"/>
</dbReference>
<dbReference type="InterPro" id="IPR023073">
    <property type="entry name" value="DnaE2"/>
</dbReference>
<dbReference type="PANTHER" id="PTHR32294:SF4">
    <property type="entry name" value="ERROR-PRONE DNA POLYMERASE"/>
    <property type="match status" value="1"/>
</dbReference>
<evidence type="ECO:0000256" key="12">
    <source>
        <dbReference type="ARBA" id="ARBA00049244"/>
    </source>
</evidence>
<evidence type="ECO:0000313" key="16">
    <source>
        <dbReference type="EMBL" id="QDV85597.1"/>
    </source>
</evidence>
<dbReference type="GO" id="GO:0003887">
    <property type="term" value="F:DNA-directed DNA polymerase activity"/>
    <property type="evidence" value="ECO:0007669"/>
    <property type="project" value="UniProtKB-EC"/>
</dbReference>
<dbReference type="InterPro" id="IPR029460">
    <property type="entry name" value="DNAPol_HHH"/>
</dbReference>
<evidence type="ECO:0000256" key="6">
    <source>
        <dbReference type="ARBA" id="ARBA00022679"/>
    </source>
</evidence>
<evidence type="ECO:0000256" key="1">
    <source>
        <dbReference type="ARBA" id="ARBA00004496"/>
    </source>
</evidence>
<dbReference type="CDD" id="cd04485">
    <property type="entry name" value="DnaE_OBF"/>
    <property type="match status" value="1"/>
</dbReference>
<keyword evidence="6 13" id="KW-0808">Transferase</keyword>
<dbReference type="Pfam" id="PF01336">
    <property type="entry name" value="tRNA_anti-codon"/>
    <property type="match status" value="1"/>
</dbReference>
<dbReference type="InterPro" id="IPR004013">
    <property type="entry name" value="PHP_dom"/>
</dbReference>
<keyword evidence="8 13" id="KW-0235">DNA replication</keyword>
<evidence type="ECO:0000313" key="17">
    <source>
        <dbReference type="Proteomes" id="UP000318081"/>
    </source>
</evidence>
<sequence length="1056" mass="117319">MRYVELHCKSNFSFLCGASHPDELVTRAAELGYDALALTDSETLAGVVRGFGAARDLDFKYIVGAEVHPIDAPSMVLWPTDRAAYGRLCRLLSRGRLRCEKGQCELSWSDIVELSEGLIAGAFSSAGEPARGDDSAAADSDPDNDPRQARPELNLEFLRGEFRQQFGDSAYLLCSLHHGVDDRATIKQMHTLSLQSGVPLVASGDVHYHTADRMLMHDCVTAIRNGTTIDQVHEQRFANSQHHLRPLAEIEELFRDVPEAIERTLQIAQRCTFSLDELRYEYPQEIAPPGMTLLEHLKRLTWEGARQRWPGAVPDRVIELLKHEFELIAELRYEAYFLTVWDMVRFARSRDILCQGRGSAANSTVCYCLGITNVDPSQTDLLFERFISRERNEAPDIDVDFEHQRREEVLQYLYEKYGRDRAGMTATVTTYRSKSAIREVGKALGLSADLIDSLSKIAGSYHSDDALPTGMAECGLDPESPIGQRFGYLVRTLVGFPRHLSQHVGGMVMSAGRLCELCPIENAAMPGRTVIQWDKDDLDELGILKVDVLALGMLSAIHRCFDLVADHYGETWSLSTLPHGDKPTYDMICRADTMGVFQIESRAQMSMLPRLRPRCFYDLVIEVAIVRPGPIQGDMVHPFLKARDNPDAVVYPNDAIRDVLKRTLGVPIFQEQAMRLAVVAAGFTPGEADQLRRAMAAWRRPGVIDKFRIKLLDGMKANGLTGKFAEQVFNQIRGFGEYGFPESHAASFALLVYASCYLKCHYPAAFCCALLNSQPMGFYAPAQLINDAKQHGVQVRSVDVNQSDWESTLEPDPNRSGPAIRLGLSTVRGLRADAADALVAARQQSGPFRDIADLARRAGIGQAVISLLADADALSSIAGDRRAAIWQSLGQSNKPGEAPLLDAVDDDDELPEDLVPMSPLEEVYADYNTTGLSLKAHPMSFARDELDRLRCVTSAQLPELRDGRHVRVAGLVLMRQRPGTAKGITFVTLEDETGSINLVIFPKVWQRFFKVAKTSNAWLVDGKLENRSGVIHVITGRITDLSSQVSGLQLRTRDFR</sequence>
<dbReference type="EMBL" id="CP036432">
    <property type="protein sequence ID" value="QDV85597.1"/>
    <property type="molecule type" value="Genomic_DNA"/>
</dbReference>
<dbReference type="Pfam" id="PF14579">
    <property type="entry name" value="HHH_6"/>
    <property type="match status" value="1"/>
</dbReference>
<keyword evidence="11 13" id="KW-0234">DNA repair</keyword>
<dbReference type="Gene3D" id="2.40.50.140">
    <property type="entry name" value="Nucleic acid-binding proteins"/>
    <property type="match status" value="1"/>
</dbReference>
<evidence type="ECO:0000256" key="14">
    <source>
        <dbReference type="SAM" id="MobiDB-lite"/>
    </source>
</evidence>
<comment type="similarity">
    <text evidence="2 13">Belongs to the DNA polymerase type-C family. DnaE2 subfamily.</text>
</comment>
<dbReference type="Proteomes" id="UP000318081">
    <property type="component" value="Chromosome"/>
</dbReference>
<keyword evidence="5 13" id="KW-0963">Cytoplasm</keyword>
<evidence type="ECO:0000256" key="13">
    <source>
        <dbReference type="HAMAP-Rule" id="MF_01902"/>
    </source>
</evidence>
<gene>
    <name evidence="13 16" type="primary">dnaE2</name>
    <name evidence="16" type="ORF">TBK1r_46120</name>
</gene>
<dbReference type="Pfam" id="PF17657">
    <property type="entry name" value="DNA_pol3_finger"/>
    <property type="match status" value="1"/>
</dbReference>
<comment type="function">
    <text evidence="13">DNA polymerase involved in damage-induced mutagenesis and translesion synthesis (TLS). It is not the major replicative DNA polymerase.</text>
</comment>
<dbReference type="InterPro" id="IPR012340">
    <property type="entry name" value="NA-bd_OB-fold"/>
</dbReference>
<dbReference type="PANTHER" id="PTHR32294">
    <property type="entry name" value="DNA POLYMERASE III SUBUNIT ALPHA"/>
    <property type="match status" value="1"/>
</dbReference>
<evidence type="ECO:0000256" key="2">
    <source>
        <dbReference type="ARBA" id="ARBA00007391"/>
    </source>
</evidence>
<dbReference type="InterPro" id="IPR016195">
    <property type="entry name" value="Pol/histidinol_Pase-like"/>
</dbReference>
<accession>A0ABX5XUB4</accession>
<protein>
    <recommendedName>
        <fullName evidence="4 13">Error-prone DNA polymerase</fullName>
        <ecNumber evidence="3 13">2.7.7.7</ecNumber>
    </recommendedName>
</protein>
<evidence type="ECO:0000256" key="8">
    <source>
        <dbReference type="ARBA" id="ARBA00022705"/>
    </source>
</evidence>
<name>A0ABX5XUB4_9BACT</name>
<comment type="subcellular location">
    <subcellularLocation>
        <location evidence="1 13">Cytoplasm</location>
    </subcellularLocation>
</comment>
<evidence type="ECO:0000256" key="3">
    <source>
        <dbReference type="ARBA" id="ARBA00012417"/>
    </source>
</evidence>
<dbReference type="SUPFAM" id="SSF47781">
    <property type="entry name" value="RuvA domain 2-like"/>
    <property type="match status" value="1"/>
</dbReference>
<evidence type="ECO:0000256" key="7">
    <source>
        <dbReference type="ARBA" id="ARBA00022695"/>
    </source>
</evidence>
<dbReference type="EC" id="2.7.7.7" evidence="3 13"/>
<keyword evidence="17" id="KW-1185">Reference proteome</keyword>
<dbReference type="Pfam" id="PF07733">
    <property type="entry name" value="DNA_pol3_alpha"/>
    <property type="match status" value="1"/>
</dbReference>
<dbReference type="NCBIfam" id="TIGR00594">
    <property type="entry name" value="polc"/>
    <property type="match status" value="1"/>
</dbReference>
<evidence type="ECO:0000256" key="10">
    <source>
        <dbReference type="ARBA" id="ARBA00022932"/>
    </source>
</evidence>
<dbReference type="HAMAP" id="MF_01902">
    <property type="entry name" value="DNApol_error_prone"/>
    <property type="match status" value="1"/>
</dbReference>
<dbReference type="CDD" id="cd07434">
    <property type="entry name" value="PHP_PolIIIA_DnaE2"/>
    <property type="match status" value="1"/>
</dbReference>
<dbReference type="InterPro" id="IPR003141">
    <property type="entry name" value="Pol/His_phosphatase_N"/>
</dbReference>
<dbReference type="InterPro" id="IPR040982">
    <property type="entry name" value="DNA_pol3_finger"/>
</dbReference>
<comment type="catalytic activity">
    <reaction evidence="12 13">
        <text>DNA(n) + a 2'-deoxyribonucleoside 5'-triphosphate = DNA(n+1) + diphosphate</text>
        <dbReference type="Rhea" id="RHEA:22508"/>
        <dbReference type="Rhea" id="RHEA-COMP:17339"/>
        <dbReference type="Rhea" id="RHEA-COMP:17340"/>
        <dbReference type="ChEBI" id="CHEBI:33019"/>
        <dbReference type="ChEBI" id="CHEBI:61560"/>
        <dbReference type="ChEBI" id="CHEBI:173112"/>
        <dbReference type="EC" id="2.7.7.7"/>
    </reaction>
</comment>
<dbReference type="InterPro" id="IPR011708">
    <property type="entry name" value="DNA_pol3_alpha_NTPase_dom"/>
</dbReference>
<feature type="domain" description="Polymerase/histidinol phosphatase N-terminal" evidence="15">
    <location>
        <begin position="4"/>
        <end position="71"/>
    </location>
</feature>
<dbReference type="InterPro" id="IPR010994">
    <property type="entry name" value="RuvA_2-like"/>
</dbReference>
<organism evidence="16 17">
    <name type="scientific">Stieleria magnilauensis</name>
    <dbReference type="NCBI Taxonomy" id="2527963"/>
    <lineage>
        <taxon>Bacteria</taxon>
        <taxon>Pseudomonadati</taxon>
        <taxon>Planctomycetota</taxon>
        <taxon>Planctomycetia</taxon>
        <taxon>Pirellulales</taxon>
        <taxon>Pirellulaceae</taxon>
        <taxon>Stieleria</taxon>
    </lineage>
</organism>
<reference evidence="16 17" key="1">
    <citation type="submission" date="2019-02" db="EMBL/GenBank/DDBJ databases">
        <title>Deep-cultivation of Planctomycetes and their phenomic and genomic characterization uncovers novel biology.</title>
        <authorList>
            <person name="Wiegand S."/>
            <person name="Jogler M."/>
            <person name="Boedeker C."/>
            <person name="Pinto D."/>
            <person name="Vollmers J."/>
            <person name="Rivas-Marin E."/>
            <person name="Kohn T."/>
            <person name="Peeters S.H."/>
            <person name="Heuer A."/>
            <person name="Rast P."/>
            <person name="Oberbeckmann S."/>
            <person name="Bunk B."/>
            <person name="Jeske O."/>
            <person name="Meyerdierks A."/>
            <person name="Storesund J.E."/>
            <person name="Kallscheuer N."/>
            <person name="Luecker S."/>
            <person name="Lage O.M."/>
            <person name="Pohl T."/>
            <person name="Merkel B.J."/>
            <person name="Hornburger P."/>
            <person name="Mueller R.-W."/>
            <person name="Bruemmer F."/>
            <person name="Labrenz M."/>
            <person name="Spormann A.M."/>
            <person name="Op den Camp H."/>
            <person name="Overmann J."/>
            <person name="Amann R."/>
            <person name="Jetten M.S.M."/>
            <person name="Mascher T."/>
            <person name="Medema M.H."/>
            <person name="Devos D.P."/>
            <person name="Kaster A.-K."/>
            <person name="Ovreas L."/>
            <person name="Rohde M."/>
            <person name="Galperin M.Y."/>
            <person name="Jogler C."/>
        </authorList>
    </citation>
    <scope>NUCLEOTIDE SEQUENCE [LARGE SCALE GENOMIC DNA]</scope>
    <source>
        <strain evidence="16 17">TBK1r</strain>
    </source>
</reference>
<evidence type="ECO:0000256" key="4">
    <source>
        <dbReference type="ARBA" id="ARBA00017273"/>
    </source>
</evidence>
<evidence type="ECO:0000256" key="9">
    <source>
        <dbReference type="ARBA" id="ARBA00022763"/>
    </source>
</evidence>
<evidence type="ECO:0000256" key="11">
    <source>
        <dbReference type="ARBA" id="ARBA00023204"/>
    </source>
</evidence>
<dbReference type="InterPro" id="IPR004805">
    <property type="entry name" value="DnaE2/DnaE/PolC"/>
</dbReference>
<dbReference type="InterPro" id="IPR004365">
    <property type="entry name" value="NA-bd_OB_tRNA"/>
</dbReference>
<dbReference type="NCBIfam" id="NF004225">
    <property type="entry name" value="PRK05672.1"/>
    <property type="match status" value="1"/>
</dbReference>
<keyword evidence="7 13" id="KW-0548">Nucleotidyltransferase</keyword>
<evidence type="ECO:0000259" key="15">
    <source>
        <dbReference type="SMART" id="SM00481"/>
    </source>
</evidence>
<dbReference type="Gene3D" id="1.10.150.870">
    <property type="match status" value="1"/>
</dbReference>
<proteinExistence type="inferred from homology"/>
<dbReference type="Pfam" id="PF02811">
    <property type="entry name" value="PHP"/>
    <property type="match status" value="1"/>
</dbReference>
<dbReference type="SMART" id="SM00481">
    <property type="entry name" value="POLIIIAc"/>
    <property type="match status" value="1"/>
</dbReference>
<keyword evidence="9 13" id="KW-0227">DNA damage</keyword>
<keyword evidence="10 13" id="KW-0239">DNA-directed DNA polymerase</keyword>
<dbReference type="RefSeq" id="WP_145215495.1">
    <property type="nucleotide sequence ID" value="NZ_CP036432.1"/>
</dbReference>
<feature type="region of interest" description="Disordered" evidence="14">
    <location>
        <begin position="127"/>
        <end position="149"/>
    </location>
</feature>
<dbReference type="Gene3D" id="3.20.20.140">
    <property type="entry name" value="Metal-dependent hydrolases"/>
    <property type="match status" value="1"/>
</dbReference>